<proteinExistence type="predicted"/>
<keyword evidence="2" id="KW-1185">Reference proteome</keyword>
<dbReference type="PROSITE" id="PS51257">
    <property type="entry name" value="PROKAR_LIPOPROTEIN"/>
    <property type="match status" value="1"/>
</dbReference>
<dbReference type="InterPro" id="IPR008969">
    <property type="entry name" value="CarboxyPept-like_regulatory"/>
</dbReference>
<dbReference type="EMBL" id="JAALLT010000001">
    <property type="protein sequence ID" value="NGP75011.1"/>
    <property type="molecule type" value="Genomic_DNA"/>
</dbReference>
<evidence type="ECO:0000313" key="1">
    <source>
        <dbReference type="EMBL" id="NGP75011.1"/>
    </source>
</evidence>
<comment type="caution">
    <text evidence="1">The sequence shown here is derived from an EMBL/GenBank/DDBJ whole genome shotgun (WGS) entry which is preliminary data.</text>
</comment>
<accession>A0A6M1SI32</accession>
<organism evidence="1 2">
    <name type="scientific">Halalkalibaculum roseum</name>
    <dbReference type="NCBI Taxonomy" id="2709311"/>
    <lineage>
        <taxon>Bacteria</taxon>
        <taxon>Pseudomonadati</taxon>
        <taxon>Balneolota</taxon>
        <taxon>Balneolia</taxon>
        <taxon>Balneolales</taxon>
        <taxon>Balneolaceae</taxon>
        <taxon>Halalkalibaculum</taxon>
    </lineage>
</organism>
<dbReference type="Proteomes" id="UP000473278">
    <property type="component" value="Unassembled WGS sequence"/>
</dbReference>
<protein>
    <submittedName>
        <fullName evidence="1">Uncharacterized protein</fullName>
    </submittedName>
</protein>
<gene>
    <name evidence="1" type="ORF">G3570_00080</name>
</gene>
<name>A0A6M1SI32_9BACT</name>
<reference evidence="1 2" key="1">
    <citation type="submission" date="2020-02" db="EMBL/GenBank/DDBJ databases">
        <title>Balneolaceae bacterium YR4-1, complete genome.</title>
        <authorList>
            <person name="Li Y."/>
            <person name="Wu S."/>
        </authorList>
    </citation>
    <scope>NUCLEOTIDE SEQUENCE [LARGE SCALE GENOMIC DNA]</scope>
    <source>
        <strain evidence="1 2">YR4-1</strain>
    </source>
</reference>
<dbReference type="SUPFAM" id="SSF49464">
    <property type="entry name" value="Carboxypeptidase regulatory domain-like"/>
    <property type="match status" value="1"/>
</dbReference>
<dbReference type="RefSeq" id="WP_165138001.1">
    <property type="nucleotide sequence ID" value="NZ_JAALLT010000001.1"/>
</dbReference>
<evidence type="ECO:0000313" key="2">
    <source>
        <dbReference type="Proteomes" id="UP000473278"/>
    </source>
</evidence>
<sequence length="163" mass="18115">MKTSKTYLLSTSYRFQIVLFVLSVLGLILQGCDNVLGDVGLGFNSKTNNRPAYTSSSFSVSGTVTLKESGQPVDSAIVSLVNRPLYEDWEWGGYDYTHLGQFYTDSLGKYSFSRSTTKCGSRHFFVSAQATIDSVLYSASQQFVSCSGSNRINFELTKWNPFQ</sequence>
<dbReference type="AlphaFoldDB" id="A0A6M1SI32"/>